<keyword evidence="4" id="KW-0813">Transport</keyword>
<dbReference type="InterPro" id="IPR009056">
    <property type="entry name" value="Cyt_c-like_dom"/>
</dbReference>
<keyword evidence="11" id="KW-0604">Photosystem II</keyword>
<comment type="subcellular location">
    <subcellularLocation>
        <location evidence="2">Membrane</location>
        <topology evidence="2">Peripheral membrane protein</topology>
    </subcellularLocation>
</comment>
<keyword evidence="9 12" id="KW-0408">Iron</keyword>
<evidence type="ECO:0000256" key="11">
    <source>
        <dbReference type="ARBA" id="ARBA00023276"/>
    </source>
</evidence>
<feature type="signal peptide" evidence="13">
    <location>
        <begin position="1"/>
        <end position="30"/>
    </location>
</feature>
<evidence type="ECO:0000256" key="1">
    <source>
        <dbReference type="ARBA" id="ARBA00001926"/>
    </source>
</evidence>
<evidence type="ECO:0000256" key="4">
    <source>
        <dbReference type="ARBA" id="ARBA00022448"/>
    </source>
</evidence>
<evidence type="ECO:0000313" key="16">
    <source>
        <dbReference type="Proteomes" id="UP000030170"/>
    </source>
</evidence>
<dbReference type="PIRSF" id="PIRSF005890">
    <property type="entry name" value="Phot_II_cyt_c550"/>
    <property type="match status" value="1"/>
</dbReference>
<evidence type="ECO:0000256" key="2">
    <source>
        <dbReference type="ARBA" id="ARBA00004170"/>
    </source>
</evidence>
<dbReference type="InterPro" id="IPR016003">
    <property type="entry name" value="PsbV_cyt_c550-like"/>
</dbReference>
<dbReference type="AlphaFoldDB" id="A0A098TNQ0"/>
<feature type="domain" description="Cytochrome c" evidence="14">
    <location>
        <begin position="63"/>
        <end position="154"/>
    </location>
</feature>
<dbReference type="Pfam" id="PF14495">
    <property type="entry name" value="Cytochrom_C550"/>
    <property type="match status" value="1"/>
</dbReference>
<name>A0A098TNQ0_9CYAN</name>
<dbReference type="Gene3D" id="1.10.760.10">
    <property type="entry name" value="Cytochrome c-like domain"/>
    <property type="match status" value="1"/>
</dbReference>
<evidence type="ECO:0000256" key="5">
    <source>
        <dbReference type="ARBA" id="ARBA00022531"/>
    </source>
</evidence>
<comment type="caution">
    <text evidence="15">The sequence shown here is derived from an EMBL/GenBank/DDBJ whole genome shotgun (WGS) entry which is preliminary data.</text>
</comment>
<dbReference type="GO" id="GO:0009055">
    <property type="term" value="F:electron transfer activity"/>
    <property type="evidence" value="ECO:0007669"/>
    <property type="project" value="InterPro"/>
</dbReference>
<comment type="cofactor">
    <cofactor evidence="1">
        <name>heme c</name>
        <dbReference type="ChEBI" id="CHEBI:61717"/>
    </cofactor>
</comment>
<dbReference type="SUPFAM" id="SSF46626">
    <property type="entry name" value="Cytochrome c"/>
    <property type="match status" value="1"/>
</dbReference>
<organism evidence="15 16">
    <name type="scientific">Neosynechococcus sphagnicola sy1</name>
    <dbReference type="NCBI Taxonomy" id="1497020"/>
    <lineage>
        <taxon>Bacteria</taxon>
        <taxon>Bacillati</taxon>
        <taxon>Cyanobacteriota</taxon>
        <taxon>Cyanophyceae</taxon>
        <taxon>Neosynechococcales</taxon>
        <taxon>Neosynechococcaceae</taxon>
        <taxon>Neosynechococcus</taxon>
    </lineage>
</organism>
<evidence type="ECO:0000256" key="12">
    <source>
        <dbReference type="PROSITE-ProRule" id="PRU00433"/>
    </source>
</evidence>
<gene>
    <name evidence="15" type="ORF">DO97_06125</name>
</gene>
<sequence length="166" mass="18258">MMCPLYSPGLWMIVLTIWLAGMAFPHPAVAAGVDPYVTRYLRVTEPIALPLNDQGQTRLFSPADLSVGKRLFGQNCQTCHVGGTTLPNPQVSLSLADLRGAMPARDRIDPLVAYFRQPMTYDGREVADWCRSVPESWMSQAEVENLAAFVLKAAQSAPGWGTETFE</sequence>
<dbReference type="GO" id="GO:0022904">
    <property type="term" value="P:respiratory electron transport chain"/>
    <property type="evidence" value="ECO:0007669"/>
    <property type="project" value="InterPro"/>
</dbReference>
<feature type="chain" id="PRO_5001949391" evidence="13">
    <location>
        <begin position="31"/>
        <end position="166"/>
    </location>
</feature>
<protein>
    <submittedName>
        <fullName evidence="15">Cytochrome C550</fullName>
    </submittedName>
</protein>
<comment type="similarity">
    <text evidence="3">Belongs to the cytochrome c family. PsbV subfamily.</text>
</comment>
<dbReference type="NCBIfam" id="TIGR03046">
    <property type="entry name" value="PS_II_psbV2"/>
    <property type="match status" value="1"/>
</dbReference>
<evidence type="ECO:0000256" key="3">
    <source>
        <dbReference type="ARBA" id="ARBA00010433"/>
    </source>
</evidence>
<dbReference type="GO" id="GO:0020037">
    <property type="term" value="F:heme binding"/>
    <property type="evidence" value="ECO:0007669"/>
    <property type="project" value="InterPro"/>
</dbReference>
<dbReference type="STRING" id="1497020.DO97_06125"/>
<keyword evidence="13" id="KW-0732">Signal</keyword>
<dbReference type="GO" id="GO:0005506">
    <property type="term" value="F:iron ion binding"/>
    <property type="evidence" value="ECO:0007669"/>
    <property type="project" value="InterPro"/>
</dbReference>
<dbReference type="InterPro" id="IPR029490">
    <property type="entry name" value="Cytochrom_C550"/>
</dbReference>
<evidence type="ECO:0000256" key="6">
    <source>
        <dbReference type="ARBA" id="ARBA00022617"/>
    </source>
</evidence>
<dbReference type="EMBL" id="JJML01000002">
    <property type="protein sequence ID" value="KGF73919.1"/>
    <property type="molecule type" value="Genomic_DNA"/>
</dbReference>
<evidence type="ECO:0000256" key="10">
    <source>
        <dbReference type="ARBA" id="ARBA00023136"/>
    </source>
</evidence>
<evidence type="ECO:0000313" key="15">
    <source>
        <dbReference type="EMBL" id="KGF73919.1"/>
    </source>
</evidence>
<dbReference type="Proteomes" id="UP000030170">
    <property type="component" value="Unassembled WGS sequence"/>
</dbReference>
<evidence type="ECO:0000256" key="7">
    <source>
        <dbReference type="ARBA" id="ARBA00022723"/>
    </source>
</evidence>
<accession>A0A098TNQ0</accession>
<keyword evidence="5" id="KW-0602">Photosynthesis</keyword>
<evidence type="ECO:0000256" key="9">
    <source>
        <dbReference type="ARBA" id="ARBA00023004"/>
    </source>
</evidence>
<evidence type="ECO:0000259" key="14">
    <source>
        <dbReference type="PROSITE" id="PS51007"/>
    </source>
</evidence>
<evidence type="ECO:0000256" key="13">
    <source>
        <dbReference type="SAM" id="SignalP"/>
    </source>
</evidence>
<dbReference type="OrthoDB" id="486949at2"/>
<evidence type="ECO:0000256" key="8">
    <source>
        <dbReference type="ARBA" id="ARBA00022982"/>
    </source>
</evidence>
<proteinExistence type="inferred from homology"/>
<keyword evidence="6 12" id="KW-0349">Heme</keyword>
<dbReference type="InterPro" id="IPR036909">
    <property type="entry name" value="Cyt_c-like_dom_sf"/>
</dbReference>
<dbReference type="GO" id="GO:0015979">
    <property type="term" value="P:photosynthesis"/>
    <property type="evidence" value="ECO:0007669"/>
    <property type="project" value="UniProtKB-KW"/>
</dbReference>
<keyword evidence="16" id="KW-1185">Reference proteome</keyword>
<dbReference type="RefSeq" id="WP_036530550.1">
    <property type="nucleotide sequence ID" value="NZ_JJML01000002.1"/>
</dbReference>
<reference evidence="15 16" key="1">
    <citation type="journal article" date="2014" name="Mol. Ecol.">
        <title>Evolution of Synechococcus.</title>
        <authorList>
            <person name="Dvorak P."/>
            <person name="Casamatta D."/>
            <person name="Hasler P."/>
            <person name="Poulickova A."/>
            <person name="Ondrej V."/>
            <person name="Sanges R."/>
        </authorList>
    </citation>
    <scope>NUCLEOTIDE SEQUENCE [LARGE SCALE GENOMIC DNA]</scope>
    <source>
        <strain evidence="15 16">CAUP A 1101</strain>
    </source>
</reference>
<keyword evidence="10" id="KW-0472">Membrane</keyword>
<keyword evidence="7 12" id="KW-0479">Metal-binding</keyword>
<dbReference type="GO" id="GO:0009523">
    <property type="term" value="C:photosystem II"/>
    <property type="evidence" value="ECO:0007669"/>
    <property type="project" value="UniProtKB-KW"/>
</dbReference>
<keyword evidence="8" id="KW-0249">Electron transport</keyword>
<dbReference type="PROSITE" id="PS51007">
    <property type="entry name" value="CYTC"/>
    <property type="match status" value="1"/>
</dbReference>